<dbReference type="AlphaFoldDB" id="A0A1B7XD90"/>
<proteinExistence type="predicted"/>
<dbReference type="Gene3D" id="3.40.50.10600">
    <property type="entry name" value="SpoIIaa-like domains"/>
    <property type="match status" value="1"/>
</dbReference>
<dbReference type="OrthoDB" id="5457369at2"/>
<reference evidence="1 2" key="1">
    <citation type="submission" date="2015-01" db="EMBL/GenBank/DDBJ databases">
        <title>Desulfovibrio sp. JC271 draft genome sequence.</title>
        <authorList>
            <person name="Shivani Y."/>
            <person name="Subhash Y."/>
            <person name="Sasikala C."/>
            <person name="Ramana C.V."/>
        </authorList>
    </citation>
    <scope>NUCLEOTIDE SEQUENCE [LARGE SCALE GENOMIC DNA]</scope>
    <source>
        <strain evidence="1 2">JC271</strain>
    </source>
</reference>
<dbReference type="Proteomes" id="UP000091979">
    <property type="component" value="Unassembled WGS sequence"/>
</dbReference>
<evidence type="ECO:0008006" key="3">
    <source>
        <dbReference type="Google" id="ProtNLM"/>
    </source>
</evidence>
<comment type="caution">
    <text evidence="1">The sequence shown here is derived from an EMBL/GenBank/DDBJ whole genome shotgun (WGS) entry which is preliminary data.</text>
</comment>
<dbReference type="EMBL" id="JXMS01000012">
    <property type="protein sequence ID" value="OBQ51908.1"/>
    <property type="molecule type" value="Genomic_DNA"/>
</dbReference>
<evidence type="ECO:0000313" key="1">
    <source>
        <dbReference type="EMBL" id="OBQ51908.1"/>
    </source>
</evidence>
<organism evidence="1 2">
    <name type="scientific">Halodesulfovibrio spirochaetisodalis</name>
    <dbReference type="NCBI Taxonomy" id="1560234"/>
    <lineage>
        <taxon>Bacteria</taxon>
        <taxon>Pseudomonadati</taxon>
        <taxon>Thermodesulfobacteriota</taxon>
        <taxon>Desulfovibrionia</taxon>
        <taxon>Desulfovibrionales</taxon>
        <taxon>Desulfovibrionaceae</taxon>
        <taxon>Halodesulfovibrio</taxon>
    </lineage>
</organism>
<protein>
    <recommendedName>
        <fullName evidence="3">STAS/SEC14 domain-containing protein</fullName>
    </recommendedName>
</protein>
<dbReference type="InterPro" id="IPR036513">
    <property type="entry name" value="STAS_dom_sf"/>
</dbReference>
<dbReference type="PATRIC" id="fig|1560234.3.peg.575"/>
<gene>
    <name evidence="1" type="ORF">SP90_08740</name>
</gene>
<dbReference type="InterPro" id="IPR021866">
    <property type="entry name" value="SpoIIAA-like"/>
</dbReference>
<dbReference type="InterPro" id="IPR038396">
    <property type="entry name" value="SpoIIAA-like_sf"/>
</dbReference>
<keyword evidence="2" id="KW-1185">Reference proteome</keyword>
<dbReference type="SUPFAM" id="SSF52091">
    <property type="entry name" value="SpoIIaa-like"/>
    <property type="match status" value="1"/>
</dbReference>
<dbReference type="Pfam" id="PF11964">
    <property type="entry name" value="SpoIIAA-like"/>
    <property type="match status" value="1"/>
</dbReference>
<evidence type="ECO:0000313" key="2">
    <source>
        <dbReference type="Proteomes" id="UP000091979"/>
    </source>
</evidence>
<dbReference type="STRING" id="1560234.SP90_08740"/>
<sequence length="118" mass="13871">MLKKLERSHDKCYGLLIKGPLDKEHYDEITHDIDEHIRQYGQIALLLQIQNVSGYTMNALLGDLEFFFERRNGFSKIAIVAEHAWWSGLVTIEDALTPWDEKYFDVKKIDAAWEWLES</sequence>
<accession>A0A1B7XD90</accession>
<name>A0A1B7XD90_9BACT</name>
<dbReference type="RefSeq" id="WP_066854622.1">
    <property type="nucleotide sequence ID" value="NZ_JXMS01000012.1"/>
</dbReference>